<dbReference type="AlphaFoldDB" id="A0ABD2MXJ6"/>
<feature type="domain" description="TGF-beta propeptide" evidence="2">
    <location>
        <begin position="212"/>
        <end position="333"/>
    </location>
</feature>
<sequence>MMAVSVKMVVLILTVSSVFLNKFSLSAPYENLTRTSNVDLEIALYNFLDIYYEKYIKNTKYEQDLLKKNGIEEREDKKVDIYDTMQGDQPVDEGNNVNVLPPTTNYTGNFSDVNILQASRNRGTIGDDENRTKDNWIQMLKINILQQVGRANATIAIPGESRLPPLNLTQLFPNTPNETNPLEDLISKKIRTFYPSCSIPEAAEQEFRNDDKLMNLFFNYTEDDQTSKIATATLRMHRIPLENSSLANPRPKNCTTVSNDEEKLLRVSIYWYLKPQRNKRRGKKRLCDSRVISENARWVELNVANAIKSWNKEQNLGLAIQVEDQDGRTLKAEKYFKGPTCLVGMSTPRPIPSILMDNAGNPEQLSRLLGRNTTTPISSNLPLFPTIDVCILGFPVNYSNIDISSMRTNACNLKLLHEQAQKLLEKDKLERLASLTSKLRPST</sequence>
<keyword evidence="1" id="KW-0732">Signal</keyword>
<gene>
    <name evidence="3" type="ORF">HHI36_021574</name>
</gene>
<feature type="signal peptide" evidence="1">
    <location>
        <begin position="1"/>
        <end position="17"/>
    </location>
</feature>
<dbReference type="EMBL" id="JABFTP020000042">
    <property type="protein sequence ID" value="KAL3271075.1"/>
    <property type="molecule type" value="Genomic_DNA"/>
</dbReference>
<protein>
    <recommendedName>
        <fullName evidence="2">TGF-beta propeptide domain-containing protein</fullName>
    </recommendedName>
</protein>
<dbReference type="Pfam" id="PF00688">
    <property type="entry name" value="TGFb_propeptide"/>
    <property type="match status" value="1"/>
</dbReference>
<organism evidence="3 4">
    <name type="scientific">Cryptolaemus montrouzieri</name>
    <dbReference type="NCBI Taxonomy" id="559131"/>
    <lineage>
        <taxon>Eukaryota</taxon>
        <taxon>Metazoa</taxon>
        <taxon>Ecdysozoa</taxon>
        <taxon>Arthropoda</taxon>
        <taxon>Hexapoda</taxon>
        <taxon>Insecta</taxon>
        <taxon>Pterygota</taxon>
        <taxon>Neoptera</taxon>
        <taxon>Endopterygota</taxon>
        <taxon>Coleoptera</taxon>
        <taxon>Polyphaga</taxon>
        <taxon>Cucujiformia</taxon>
        <taxon>Coccinelloidea</taxon>
        <taxon>Coccinellidae</taxon>
        <taxon>Scymninae</taxon>
        <taxon>Scymnini</taxon>
        <taxon>Cryptolaemus</taxon>
    </lineage>
</organism>
<evidence type="ECO:0000256" key="1">
    <source>
        <dbReference type="SAM" id="SignalP"/>
    </source>
</evidence>
<dbReference type="Gene3D" id="2.60.120.970">
    <property type="match status" value="1"/>
</dbReference>
<evidence type="ECO:0000313" key="4">
    <source>
        <dbReference type="Proteomes" id="UP001516400"/>
    </source>
</evidence>
<accession>A0ABD2MXJ6</accession>
<proteinExistence type="predicted"/>
<dbReference type="InterPro" id="IPR001111">
    <property type="entry name" value="TGF-b_propeptide"/>
</dbReference>
<evidence type="ECO:0000259" key="2">
    <source>
        <dbReference type="Pfam" id="PF00688"/>
    </source>
</evidence>
<reference evidence="3 4" key="1">
    <citation type="journal article" date="2021" name="BMC Biol.">
        <title>Horizontally acquired antibacterial genes associated with adaptive radiation of ladybird beetles.</title>
        <authorList>
            <person name="Li H.S."/>
            <person name="Tang X.F."/>
            <person name="Huang Y.H."/>
            <person name="Xu Z.Y."/>
            <person name="Chen M.L."/>
            <person name="Du X.Y."/>
            <person name="Qiu B.Y."/>
            <person name="Chen P.T."/>
            <person name="Zhang W."/>
            <person name="Slipinski A."/>
            <person name="Escalona H.E."/>
            <person name="Waterhouse R.M."/>
            <person name="Zwick A."/>
            <person name="Pang H."/>
        </authorList>
    </citation>
    <scope>NUCLEOTIDE SEQUENCE [LARGE SCALE GENOMIC DNA]</scope>
    <source>
        <strain evidence="3">SYSU2018</strain>
    </source>
</reference>
<keyword evidence="4" id="KW-1185">Reference proteome</keyword>
<comment type="caution">
    <text evidence="3">The sequence shown here is derived from an EMBL/GenBank/DDBJ whole genome shotgun (WGS) entry which is preliminary data.</text>
</comment>
<evidence type="ECO:0000313" key="3">
    <source>
        <dbReference type="EMBL" id="KAL3271075.1"/>
    </source>
</evidence>
<name>A0ABD2MXJ6_9CUCU</name>
<dbReference type="Proteomes" id="UP001516400">
    <property type="component" value="Unassembled WGS sequence"/>
</dbReference>
<feature type="chain" id="PRO_5044827752" description="TGF-beta propeptide domain-containing protein" evidence="1">
    <location>
        <begin position="18"/>
        <end position="443"/>
    </location>
</feature>